<dbReference type="EMBL" id="BAABKC010000096">
    <property type="protein sequence ID" value="GAA5072498.1"/>
    <property type="molecule type" value="Genomic_DNA"/>
</dbReference>
<name>A0ABP9L742_9ACTN</name>
<organism evidence="2 3">
    <name type="scientific">Streptomyces similanensis</name>
    <dbReference type="NCBI Taxonomy" id="1274988"/>
    <lineage>
        <taxon>Bacteria</taxon>
        <taxon>Bacillati</taxon>
        <taxon>Actinomycetota</taxon>
        <taxon>Actinomycetes</taxon>
        <taxon>Kitasatosporales</taxon>
        <taxon>Streptomycetaceae</taxon>
        <taxon>Streptomyces</taxon>
    </lineage>
</organism>
<feature type="region of interest" description="Disordered" evidence="1">
    <location>
        <begin position="74"/>
        <end position="114"/>
    </location>
</feature>
<evidence type="ECO:0000313" key="3">
    <source>
        <dbReference type="Proteomes" id="UP001500124"/>
    </source>
</evidence>
<feature type="compositionally biased region" description="Pro residues" evidence="1">
    <location>
        <begin position="105"/>
        <end position="114"/>
    </location>
</feature>
<keyword evidence="3" id="KW-1185">Reference proteome</keyword>
<evidence type="ECO:0000313" key="2">
    <source>
        <dbReference type="EMBL" id="GAA5072498.1"/>
    </source>
</evidence>
<accession>A0ABP9L742</accession>
<evidence type="ECO:0000256" key="1">
    <source>
        <dbReference type="SAM" id="MobiDB-lite"/>
    </source>
</evidence>
<reference evidence="3" key="1">
    <citation type="journal article" date="2019" name="Int. J. Syst. Evol. Microbiol.">
        <title>The Global Catalogue of Microorganisms (GCM) 10K type strain sequencing project: providing services to taxonomists for standard genome sequencing and annotation.</title>
        <authorList>
            <consortium name="The Broad Institute Genomics Platform"/>
            <consortium name="The Broad Institute Genome Sequencing Center for Infectious Disease"/>
            <person name="Wu L."/>
            <person name="Ma J."/>
        </authorList>
    </citation>
    <scope>NUCLEOTIDE SEQUENCE [LARGE SCALE GENOMIC DNA]</scope>
    <source>
        <strain evidence="3">JCM 18410</strain>
    </source>
</reference>
<proteinExistence type="predicted"/>
<protein>
    <submittedName>
        <fullName evidence="2">Uncharacterized protein</fullName>
    </submittedName>
</protein>
<sequence length="114" mass="12243">MISVTCRSLGTGFEAAGHSISAAQAELIASLPEIPLPDLDELRMRGVPEPQPAVPEARVVCWEPAAMRMRRELAASRKPLEIRPLTEGSRQKAPSPQRGAAPELISPPPSSRSL</sequence>
<gene>
    <name evidence="2" type="ORF">GCM10023336_59380</name>
</gene>
<comment type="caution">
    <text evidence="2">The sequence shown here is derived from an EMBL/GenBank/DDBJ whole genome shotgun (WGS) entry which is preliminary data.</text>
</comment>
<dbReference type="Proteomes" id="UP001500124">
    <property type="component" value="Unassembled WGS sequence"/>
</dbReference>